<name>A0A837ISV1_9LACO</name>
<dbReference type="Pfam" id="PF13307">
    <property type="entry name" value="Helicase_C_2"/>
    <property type="match status" value="1"/>
</dbReference>
<dbReference type="PANTHER" id="PTHR11472:SF34">
    <property type="entry name" value="REGULATOR OF TELOMERE ELONGATION HELICASE 1"/>
    <property type="match status" value="1"/>
</dbReference>
<evidence type="ECO:0000256" key="8">
    <source>
        <dbReference type="ARBA" id="ARBA00023004"/>
    </source>
</evidence>
<dbReference type="InterPro" id="IPR006554">
    <property type="entry name" value="Helicase-like_DEXD_c2"/>
</dbReference>
<dbReference type="InterPro" id="IPR045028">
    <property type="entry name" value="DinG/Rad3-like"/>
</dbReference>
<dbReference type="Gene3D" id="3.40.50.300">
    <property type="entry name" value="P-loop containing nucleotide triphosphate hydrolases"/>
    <property type="match status" value="2"/>
</dbReference>
<evidence type="ECO:0000256" key="1">
    <source>
        <dbReference type="ARBA" id="ARBA00022485"/>
    </source>
</evidence>
<keyword evidence="1" id="KW-0004">4Fe-4S</keyword>
<feature type="domain" description="Helicase ATP-binding" evidence="14">
    <location>
        <begin position="185"/>
        <end position="430"/>
    </location>
</feature>
<dbReference type="GO" id="GO:0003677">
    <property type="term" value="F:DNA binding"/>
    <property type="evidence" value="ECO:0007669"/>
    <property type="project" value="UniProtKB-KW"/>
</dbReference>
<gene>
    <name evidence="15" type="ORF">LRB_498</name>
</gene>
<evidence type="ECO:0000259" key="14">
    <source>
        <dbReference type="PROSITE" id="PS51193"/>
    </source>
</evidence>
<keyword evidence="12" id="KW-0413">Isomerase</keyword>
<evidence type="ECO:0000256" key="6">
    <source>
        <dbReference type="ARBA" id="ARBA00022806"/>
    </source>
</evidence>
<dbReference type="Pfam" id="PF06733">
    <property type="entry name" value="DEAD_2"/>
    <property type="match status" value="1"/>
</dbReference>
<dbReference type="Pfam" id="PF00270">
    <property type="entry name" value="DEAD"/>
    <property type="match status" value="1"/>
</dbReference>
<evidence type="ECO:0000256" key="9">
    <source>
        <dbReference type="ARBA" id="ARBA00023014"/>
    </source>
</evidence>
<evidence type="ECO:0000256" key="12">
    <source>
        <dbReference type="ARBA" id="ARBA00023235"/>
    </source>
</evidence>
<evidence type="ECO:0000313" key="15">
    <source>
        <dbReference type="EMBL" id="KLA46916.1"/>
    </source>
</evidence>
<evidence type="ECO:0000256" key="10">
    <source>
        <dbReference type="ARBA" id="ARBA00023125"/>
    </source>
</evidence>
<keyword evidence="8" id="KW-0408">Iron</keyword>
<dbReference type="EMBL" id="JHAJ01000025">
    <property type="protein sequence ID" value="KLA46916.1"/>
    <property type="molecule type" value="Genomic_DNA"/>
</dbReference>
<dbReference type="Proteomes" id="UP000035618">
    <property type="component" value="Unassembled WGS sequence"/>
</dbReference>
<keyword evidence="3" id="KW-0547">Nucleotide-binding</keyword>
<dbReference type="InterPro" id="IPR010614">
    <property type="entry name" value="RAD3-like_helicase_DEAD"/>
</dbReference>
<dbReference type="GO" id="GO:0051539">
    <property type="term" value="F:4 iron, 4 sulfur cluster binding"/>
    <property type="evidence" value="ECO:0007669"/>
    <property type="project" value="UniProtKB-KW"/>
</dbReference>
<organism evidence="15 16">
    <name type="scientific">Ligilactobacillus ruminis</name>
    <dbReference type="NCBI Taxonomy" id="1623"/>
    <lineage>
        <taxon>Bacteria</taxon>
        <taxon>Bacillati</taxon>
        <taxon>Bacillota</taxon>
        <taxon>Bacilli</taxon>
        <taxon>Lactobacillales</taxon>
        <taxon>Lactobacillaceae</taxon>
        <taxon>Ligilactobacillus</taxon>
    </lineage>
</organism>
<dbReference type="InterPro" id="IPR011604">
    <property type="entry name" value="PDDEXK-like_dom_sf"/>
</dbReference>
<dbReference type="GO" id="GO:0046872">
    <property type="term" value="F:metal ion binding"/>
    <property type="evidence" value="ECO:0007669"/>
    <property type="project" value="UniProtKB-KW"/>
</dbReference>
<dbReference type="InterPro" id="IPR011545">
    <property type="entry name" value="DEAD/DEAH_box_helicase_dom"/>
</dbReference>
<dbReference type="GO" id="GO:0005524">
    <property type="term" value="F:ATP binding"/>
    <property type="evidence" value="ECO:0007669"/>
    <property type="project" value="UniProtKB-KW"/>
</dbReference>
<evidence type="ECO:0000256" key="4">
    <source>
        <dbReference type="ARBA" id="ARBA00022763"/>
    </source>
</evidence>
<keyword evidence="4" id="KW-0227">DNA damage</keyword>
<keyword evidence="5" id="KW-0378">Hydrolase</keyword>
<comment type="caution">
    <text evidence="15">The sequence shown here is derived from an EMBL/GenBank/DDBJ whole genome shotgun (WGS) entry which is preliminary data.</text>
</comment>
<dbReference type="GO" id="GO:0003678">
    <property type="term" value="F:DNA helicase activity"/>
    <property type="evidence" value="ECO:0007669"/>
    <property type="project" value="InterPro"/>
</dbReference>
<dbReference type="SMART" id="SM00488">
    <property type="entry name" value="DEXDc2"/>
    <property type="match status" value="1"/>
</dbReference>
<dbReference type="InterPro" id="IPR006555">
    <property type="entry name" value="ATP-dep_Helicase_C"/>
</dbReference>
<dbReference type="AlphaFoldDB" id="A0A837ISV1"/>
<keyword evidence="2" id="KW-0479">Metal-binding</keyword>
<comment type="similarity">
    <text evidence="13">Belongs to the helicase family. DinG subfamily.</text>
</comment>
<keyword evidence="6 15" id="KW-0347">Helicase</keyword>
<evidence type="ECO:0000256" key="7">
    <source>
        <dbReference type="ARBA" id="ARBA00022840"/>
    </source>
</evidence>
<dbReference type="Gene3D" id="3.90.320.10">
    <property type="match status" value="1"/>
</dbReference>
<dbReference type="GO" id="GO:0016818">
    <property type="term" value="F:hydrolase activity, acting on acid anhydrides, in phosphorus-containing anhydrides"/>
    <property type="evidence" value="ECO:0007669"/>
    <property type="project" value="InterPro"/>
</dbReference>
<dbReference type="InterPro" id="IPR014013">
    <property type="entry name" value="Helic_SF1/SF2_ATP-bd_DinG/Rad3"/>
</dbReference>
<sequence length="787" mass="90749">MITVKIKSIGVRELVEFSLKSGDLKSSGAGRQNTALDGSRIHRMIQASWDDDVSVETDLQMQITAGKTPLLIHGRADGLHQTGGIVDEVLEIKTSSFDFSELPNDILTLYFAQAKIYSHILMKESNLKQMKVTLLYFQTTTEQLSKKTVVVTRKEASEIFNKAVSEYQKWLELENVLREQRQKSLKMLKFPFDKYRKNQRELAVCVYKTIASKKRLFVEAPTGTGKTVSVLFPALKAMGEEKCSRIFYLTAKQSTRKSCEDAIALMKPNLRSITLTAKDKITFDEEKDLPDDQNPYFIGYYDRIRPAMQDVLKHETMIARDVIERYARLHQVDPFEFSLDLSLFCDVIICDYNYLFDPLVYLQRFFTDEHPDCCFLIDEAHNLVSRAKEMYASSLLEESFLLAESEVKKLARTNNIARKIKDVSAVFETLKKPMQEFNQTSLIMKEQLDSLFDPLEKFIDFTQEWMRDNPDQSQYPNLLNCFFEAYSFVKISGFYNETFRTKLVYDNDNRLLDLKIFSLNPSALLDQSLNLGGSSVLFSATLSPLEYYQEMLGGFDSLIYSLPSPFDSNHLKVLIDDKTQVTYRKREENLPTIVSKLKIMVEAHCGNYLVFCPSYSYLEKLHEAFRTAFPNVKTIIQENSMSEEQRRAFLESFAEKPKEPLIGFAVLGGIFSEGIDLKGTRLSGCAIISVGLPMLNDETDELRKYFDEKNFDGFQYAYQLPGLNNVFQAAGRVIRGERDVGIVLLIDERFAERRYVQFYPQFWNNLEYVHGNEQLRNSLDNFWNIQG</sequence>
<dbReference type="SMART" id="SM00491">
    <property type="entry name" value="HELICc2"/>
    <property type="match status" value="1"/>
</dbReference>
<evidence type="ECO:0000256" key="13">
    <source>
        <dbReference type="ARBA" id="ARBA00038058"/>
    </source>
</evidence>
<dbReference type="GO" id="GO:0006281">
    <property type="term" value="P:DNA repair"/>
    <property type="evidence" value="ECO:0007669"/>
    <property type="project" value="UniProtKB-KW"/>
</dbReference>
<evidence type="ECO:0000256" key="11">
    <source>
        <dbReference type="ARBA" id="ARBA00023204"/>
    </source>
</evidence>
<dbReference type="Gene3D" id="1.10.275.40">
    <property type="match status" value="1"/>
</dbReference>
<evidence type="ECO:0000256" key="5">
    <source>
        <dbReference type="ARBA" id="ARBA00022801"/>
    </source>
</evidence>
<protein>
    <submittedName>
        <fullName evidence="15">Superfamily II DNA RNA helicase</fullName>
    </submittedName>
</protein>
<keyword evidence="9" id="KW-0411">Iron-sulfur</keyword>
<evidence type="ECO:0000313" key="16">
    <source>
        <dbReference type="Proteomes" id="UP000035618"/>
    </source>
</evidence>
<accession>A0A837ISV1</accession>
<reference evidence="15 16" key="1">
    <citation type="journal article" date="2015" name="BMC Microbiol.">
        <title>Lactobacillus ruminis strains cluster according to their mammalian gut source.</title>
        <authorList>
            <person name="O' Donnell M.M."/>
            <person name="Harris H.M."/>
            <person name="Lynch D.B."/>
            <person name="Ross R.P."/>
            <person name="O'Toole P.W."/>
        </authorList>
    </citation>
    <scope>NUCLEOTIDE SEQUENCE [LARGE SCALE GENOMIC DNA]</scope>
    <source>
        <strain evidence="15 16">ATCC 27780</strain>
    </source>
</reference>
<proteinExistence type="inferred from homology"/>
<evidence type="ECO:0000256" key="3">
    <source>
        <dbReference type="ARBA" id="ARBA00022741"/>
    </source>
</evidence>
<dbReference type="Gene3D" id="1.10.30.20">
    <property type="entry name" value="Bacterial XPD DNA helicase, FeS cluster domain"/>
    <property type="match status" value="1"/>
</dbReference>
<dbReference type="PANTHER" id="PTHR11472">
    <property type="entry name" value="DNA REPAIR DEAD HELICASE RAD3/XP-D SUBFAMILY MEMBER"/>
    <property type="match status" value="1"/>
</dbReference>
<dbReference type="InterPro" id="IPR027417">
    <property type="entry name" value="P-loop_NTPase"/>
</dbReference>
<keyword evidence="7" id="KW-0067">ATP-binding</keyword>
<keyword evidence="10" id="KW-0238">DNA-binding</keyword>
<keyword evidence="11" id="KW-0234">DNA repair</keyword>
<dbReference type="InterPro" id="IPR042493">
    <property type="entry name" value="XPD_DNA_FeS"/>
</dbReference>
<evidence type="ECO:0000256" key="2">
    <source>
        <dbReference type="ARBA" id="ARBA00022723"/>
    </source>
</evidence>
<dbReference type="SUPFAM" id="SSF52540">
    <property type="entry name" value="P-loop containing nucleoside triphosphate hydrolases"/>
    <property type="match status" value="1"/>
</dbReference>
<dbReference type="PROSITE" id="PS51193">
    <property type="entry name" value="HELICASE_ATP_BIND_2"/>
    <property type="match status" value="1"/>
</dbReference>